<protein>
    <submittedName>
        <fullName evidence="2">Uncharacterized protein</fullName>
    </submittedName>
</protein>
<name>A0A2H9ZW24_9ASPA</name>
<dbReference type="EMBL" id="KZ453218">
    <property type="protein sequence ID" value="PKA47472.1"/>
    <property type="molecule type" value="Genomic_DNA"/>
</dbReference>
<evidence type="ECO:0000256" key="1">
    <source>
        <dbReference type="SAM" id="MobiDB-lite"/>
    </source>
</evidence>
<feature type="compositionally biased region" description="Polar residues" evidence="1">
    <location>
        <begin position="34"/>
        <end position="72"/>
    </location>
</feature>
<evidence type="ECO:0000313" key="2">
    <source>
        <dbReference type="EMBL" id="PKA47472.1"/>
    </source>
</evidence>
<dbReference type="AlphaFoldDB" id="A0A2H9ZW24"/>
<sequence length="107" mass="12020">MQKSELKVLDDRMKRMELIMKQLCSHLKRITNAQSRATEVPSSGNSPMTNEKNNNPVASKLNTRPSSSNMSDAQAREISEQLINAENMQAQAQKMVKALMLSERQDG</sequence>
<evidence type="ECO:0000313" key="3">
    <source>
        <dbReference type="Proteomes" id="UP000236161"/>
    </source>
</evidence>
<organism evidence="2 3">
    <name type="scientific">Apostasia shenzhenica</name>
    <dbReference type="NCBI Taxonomy" id="1088818"/>
    <lineage>
        <taxon>Eukaryota</taxon>
        <taxon>Viridiplantae</taxon>
        <taxon>Streptophyta</taxon>
        <taxon>Embryophyta</taxon>
        <taxon>Tracheophyta</taxon>
        <taxon>Spermatophyta</taxon>
        <taxon>Magnoliopsida</taxon>
        <taxon>Liliopsida</taxon>
        <taxon>Asparagales</taxon>
        <taxon>Orchidaceae</taxon>
        <taxon>Apostasioideae</taxon>
        <taxon>Apostasia</taxon>
    </lineage>
</organism>
<accession>A0A2H9ZW24</accession>
<reference evidence="2 3" key="1">
    <citation type="journal article" date="2017" name="Nature">
        <title>The Apostasia genome and the evolution of orchids.</title>
        <authorList>
            <person name="Zhang G.Q."/>
            <person name="Liu K.W."/>
            <person name="Li Z."/>
            <person name="Lohaus R."/>
            <person name="Hsiao Y.Y."/>
            <person name="Niu S.C."/>
            <person name="Wang J.Y."/>
            <person name="Lin Y.C."/>
            <person name="Xu Q."/>
            <person name="Chen L.J."/>
            <person name="Yoshida K."/>
            <person name="Fujiwara S."/>
            <person name="Wang Z.W."/>
            <person name="Zhang Y.Q."/>
            <person name="Mitsuda N."/>
            <person name="Wang M."/>
            <person name="Liu G.H."/>
            <person name="Pecoraro L."/>
            <person name="Huang H.X."/>
            <person name="Xiao X.J."/>
            <person name="Lin M."/>
            <person name="Wu X.Y."/>
            <person name="Wu W.L."/>
            <person name="Chen Y.Y."/>
            <person name="Chang S.B."/>
            <person name="Sakamoto S."/>
            <person name="Ohme-Takagi M."/>
            <person name="Yagi M."/>
            <person name="Zeng S.J."/>
            <person name="Shen C.Y."/>
            <person name="Yeh C.M."/>
            <person name="Luo Y.B."/>
            <person name="Tsai W.C."/>
            <person name="Van de Peer Y."/>
            <person name="Liu Z.J."/>
        </authorList>
    </citation>
    <scope>NUCLEOTIDE SEQUENCE [LARGE SCALE GENOMIC DNA]</scope>
    <source>
        <strain evidence="3">cv. Shenzhen</strain>
        <tissue evidence="2">Stem</tissue>
    </source>
</reference>
<proteinExistence type="predicted"/>
<keyword evidence="3" id="KW-1185">Reference proteome</keyword>
<gene>
    <name evidence="2" type="ORF">AXF42_Ash021396</name>
</gene>
<dbReference type="Proteomes" id="UP000236161">
    <property type="component" value="Unassembled WGS sequence"/>
</dbReference>
<feature type="region of interest" description="Disordered" evidence="1">
    <location>
        <begin position="34"/>
        <end position="74"/>
    </location>
</feature>